<dbReference type="InterPro" id="IPR004638">
    <property type="entry name" value="EmrB-like"/>
</dbReference>
<dbReference type="InterPro" id="IPR020846">
    <property type="entry name" value="MFS_dom"/>
</dbReference>
<keyword evidence="3" id="KW-0813">Transport</keyword>
<evidence type="ECO:0000256" key="1">
    <source>
        <dbReference type="ARBA" id="ARBA00004651"/>
    </source>
</evidence>
<feature type="domain" description="Major facilitator superfamily (MFS) profile" evidence="9">
    <location>
        <begin position="8"/>
        <end position="451"/>
    </location>
</feature>
<feature type="transmembrane region" description="Helical" evidence="8">
    <location>
        <begin position="7"/>
        <end position="33"/>
    </location>
</feature>
<feature type="transmembrane region" description="Helical" evidence="8">
    <location>
        <begin position="328"/>
        <end position="346"/>
    </location>
</feature>
<name>A0ABP6VQH7_9ACTN</name>
<evidence type="ECO:0000256" key="8">
    <source>
        <dbReference type="SAM" id="Phobius"/>
    </source>
</evidence>
<dbReference type="PROSITE" id="PS50850">
    <property type="entry name" value="MFS"/>
    <property type="match status" value="1"/>
</dbReference>
<feature type="transmembrane region" description="Helical" evidence="8">
    <location>
        <begin position="135"/>
        <end position="156"/>
    </location>
</feature>
<reference evidence="11" key="1">
    <citation type="journal article" date="2019" name="Int. J. Syst. Evol. Microbiol.">
        <title>The Global Catalogue of Microorganisms (GCM) 10K type strain sequencing project: providing services to taxonomists for standard genome sequencing and annotation.</title>
        <authorList>
            <consortium name="The Broad Institute Genomics Platform"/>
            <consortium name="The Broad Institute Genome Sequencing Center for Infectious Disease"/>
            <person name="Wu L."/>
            <person name="Ma J."/>
        </authorList>
    </citation>
    <scope>NUCLEOTIDE SEQUENCE [LARGE SCALE GENOMIC DNA]</scope>
    <source>
        <strain evidence="11">JCM 17326</strain>
    </source>
</reference>
<organism evidence="10 11">
    <name type="scientific">Nonomuraea rosea</name>
    <dbReference type="NCBI Taxonomy" id="638574"/>
    <lineage>
        <taxon>Bacteria</taxon>
        <taxon>Bacillati</taxon>
        <taxon>Actinomycetota</taxon>
        <taxon>Actinomycetes</taxon>
        <taxon>Streptosporangiales</taxon>
        <taxon>Streptosporangiaceae</taxon>
        <taxon>Nonomuraea</taxon>
    </lineage>
</organism>
<keyword evidence="6 8" id="KW-1133">Transmembrane helix</keyword>
<evidence type="ECO:0000313" key="11">
    <source>
        <dbReference type="Proteomes" id="UP001500630"/>
    </source>
</evidence>
<comment type="caution">
    <text evidence="10">The sequence shown here is derived from an EMBL/GenBank/DDBJ whole genome shotgun (WGS) entry which is preliminary data.</text>
</comment>
<dbReference type="NCBIfam" id="TIGR00711">
    <property type="entry name" value="efflux_EmrB"/>
    <property type="match status" value="1"/>
</dbReference>
<sequence length="451" mass="46296">MTVRRTVTFMVMCAGIFFVLLDVTIVNVALPAIGRGTGAAHVADLQWVIDAYQLTLAGLLLAGGTLGDRYGHKRVVTIGFVIFGLASVACALAPGIGALVAARVVQGAGAALLLPGTLAVITRLYADREQRARAIGVWAAIGSLALPAGPVLGGLLVELLGWPWVFWINVPVIAVVVAVILRLVDESEPEARRLDVAGVVLGTATLGLVAFTVIEAGRLGMGAPLVLAAAAGSVLLVVAFVLVEHRRAEPVLPLPLLRRPPIAVSTIVAATMNFGMNGAMLLLILYLQTIRHRTPIEAGLSLLPLFLPLVLLPAHAGRVAGRRGPRPVMLAGLALLIAGFCLLLPIRVDSGYLPLMLAMVVIGVGAALLTPSVVALAMGAAPPGREGLTSALNNTARQAGGAIGVAVLGAIAGDPARPASFMTGLHRAALVAAAAYLGAALLTVFTHLEDS</sequence>
<keyword evidence="5 8" id="KW-0812">Transmembrane</keyword>
<dbReference type="Gene3D" id="1.20.1250.20">
    <property type="entry name" value="MFS general substrate transporter like domains"/>
    <property type="match status" value="1"/>
</dbReference>
<dbReference type="SUPFAM" id="SSF103473">
    <property type="entry name" value="MFS general substrate transporter"/>
    <property type="match status" value="1"/>
</dbReference>
<comment type="similarity">
    <text evidence="2">Belongs to the major facilitator superfamily. EmrB family.</text>
</comment>
<feature type="transmembrane region" description="Helical" evidence="8">
    <location>
        <begin position="196"/>
        <end position="214"/>
    </location>
</feature>
<dbReference type="EMBL" id="BAABDQ010000003">
    <property type="protein sequence ID" value="GAA3539633.1"/>
    <property type="molecule type" value="Genomic_DNA"/>
</dbReference>
<keyword evidence="11" id="KW-1185">Reference proteome</keyword>
<evidence type="ECO:0000256" key="7">
    <source>
        <dbReference type="ARBA" id="ARBA00023136"/>
    </source>
</evidence>
<feature type="transmembrane region" description="Helical" evidence="8">
    <location>
        <begin position="220"/>
        <end position="242"/>
    </location>
</feature>
<dbReference type="Pfam" id="PF07690">
    <property type="entry name" value="MFS_1"/>
    <property type="match status" value="1"/>
</dbReference>
<dbReference type="RefSeq" id="WP_345560377.1">
    <property type="nucleotide sequence ID" value="NZ_BAABDQ010000003.1"/>
</dbReference>
<dbReference type="InterPro" id="IPR011701">
    <property type="entry name" value="MFS"/>
</dbReference>
<feature type="transmembrane region" description="Helical" evidence="8">
    <location>
        <begin position="108"/>
        <end position="126"/>
    </location>
</feature>
<comment type="subcellular location">
    <subcellularLocation>
        <location evidence="1">Cell membrane</location>
        <topology evidence="1">Multi-pass membrane protein</topology>
    </subcellularLocation>
</comment>
<feature type="transmembrane region" description="Helical" evidence="8">
    <location>
        <begin position="428"/>
        <end position="448"/>
    </location>
</feature>
<feature type="transmembrane region" description="Helical" evidence="8">
    <location>
        <begin position="262"/>
        <end position="286"/>
    </location>
</feature>
<feature type="transmembrane region" description="Helical" evidence="8">
    <location>
        <begin position="298"/>
        <end position="316"/>
    </location>
</feature>
<evidence type="ECO:0000256" key="2">
    <source>
        <dbReference type="ARBA" id="ARBA00008537"/>
    </source>
</evidence>
<feature type="transmembrane region" description="Helical" evidence="8">
    <location>
        <begin position="352"/>
        <end position="378"/>
    </location>
</feature>
<feature type="transmembrane region" description="Helical" evidence="8">
    <location>
        <begin position="162"/>
        <end position="184"/>
    </location>
</feature>
<dbReference type="Gene3D" id="1.20.1720.10">
    <property type="entry name" value="Multidrug resistance protein D"/>
    <property type="match status" value="1"/>
</dbReference>
<dbReference type="PANTHER" id="PTHR42718:SF9">
    <property type="entry name" value="MAJOR FACILITATOR SUPERFAMILY MULTIDRUG TRANSPORTER MFSC"/>
    <property type="match status" value="1"/>
</dbReference>
<evidence type="ECO:0000256" key="3">
    <source>
        <dbReference type="ARBA" id="ARBA00022448"/>
    </source>
</evidence>
<evidence type="ECO:0000256" key="6">
    <source>
        <dbReference type="ARBA" id="ARBA00022989"/>
    </source>
</evidence>
<dbReference type="PANTHER" id="PTHR42718">
    <property type="entry name" value="MAJOR FACILITATOR SUPERFAMILY MULTIDRUG TRANSPORTER MFSC"/>
    <property type="match status" value="1"/>
</dbReference>
<accession>A0ABP6VQH7</accession>
<dbReference type="InterPro" id="IPR036259">
    <property type="entry name" value="MFS_trans_sf"/>
</dbReference>
<protein>
    <submittedName>
        <fullName evidence="10">MFS transporter</fullName>
    </submittedName>
</protein>
<dbReference type="Proteomes" id="UP001500630">
    <property type="component" value="Unassembled WGS sequence"/>
</dbReference>
<evidence type="ECO:0000256" key="4">
    <source>
        <dbReference type="ARBA" id="ARBA00022475"/>
    </source>
</evidence>
<dbReference type="CDD" id="cd17321">
    <property type="entry name" value="MFS_MMR_MDR_like"/>
    <property type="match status" value="1"/>
</dbReference>
<keyword evidence="7 8" id="KW-0472">Membrane</keyword>
<keyword evidence="4" id="KW-1003">Cell membrane</keyword>
<proteinExistence type="inferred from homology"/>
<evidence type="ECO:0000313" key="10">
    <source>
        <dbReference type="EMBL" id="GAA3539633.1"/>
    </source>
</evidence>
<feature type="transmembrane region" description="Helical" evidence="8">
    <location>
        <begin position="75"/>
        <end position="102"/>
    </location>
</feature>
<feature type="transmembrane region" description="Helical" evidence="8">
    <location>
        <begin position="45"/>
        <end position="63"/>
    </location>
</feature>
<gene>
    <name evidence="10" type="ORF">GCM10022419_019600</name>
</gene>
<dbReference type="PRINTS" id="PR01036">
    <property type="entry name" value="TCRTETB"/>
</dbReference>
<evidence type="ECO:0000259" key="9">
    <source>
        <dbReference type="PROSITE" id="PS50850"/>
    </source>
</evidence>
<evidence type="ECO:0000256" key="5">
    <source>
        <dbReference type="ARBA" id="ARBA00022692"/>
    </source>
</evidence>